<dbReference type="InterPro" id="IPR043595">
    <property type="entry name" value="FaeB/C/D"/>
</dbReference>
<gene>
    <name evidence="11" type="ORF">ACFODZ_06620</name>
</gene>
<sequence>MRKLKLLFCCCLLSHALSALATATVSSLNHCDDMLFVNGLQDDSEPSNGMGGVFPGQQVRTVLSTHDYYIYVPTSYQPSEAMPIIAVWHGAAGAGASAAAAQDMRLYWQSLAEAEGFIVVAQASTGAQGGWVPGNDSQILAAIFNDMEASYNIERTRRYVWGFSAGRFVMHAIALNSADYFAAYAVSGAHLGIASQLGIFPSGAVRQLPLVISVGQSDTHFQPALNDLQAFYQAGWVNDRTLWFDDFVGGHVLPNHLPALVWQHLCVSTRLD</sequence>
<proteinExistence type="inferred from homology"/>
<accession>A0ABV7J6Z5</accession>
<comment type="caution">
    <text evidence="11">The sequence shown here is derived from an EMBL/GenBank/DDBJ whole genome shotgun (WGS) entry which is preliminary data.</text>
</comment>
<reference evidence="12" key="1">
    <citation type="journal article" date="2019" name="Int. J. Syst. Evol. Microbiol.">
        <title>The Global Catalogue of Microorganisms (GCM) 10K type strain sequencing project: providing services to taxonomists for standard genome sequencing and annotation.</title>
        <authorList>
            <consortium name="The Broad Institute Genomics Platform"/>
            <consortium name="The Broad Institute Genome Sequencing Center for Infectious Disease"/>
            <person name="Wu L."/>
            <person name="Ma J."/>
        </authorList>
    </citation>
    <scope>NUCLEOTIDE SEQUENCE [LARGE SCALE GENOMIC DNA]</scope>
    <source>
        <strain evidence="12">KCTC 42953</strain>
    </source>
</reference>
<keyword evidence="7" id="KW-0119">Carbohydrate metabolism</keyword>
<evidence type="ECO:0000313" key="12">
    <source>
        <dbReference type="Proteomes" id="UP001595533"/>
    </source>
</evidence>
<evidence type="ECO:0000256" key="2">
    <source>
        <dbReference type="ARBA" id="ARBA00010278"/>
    </source>
</evidence>
<evidence type="ECO:0000256" key="10">
    <source>
        <dbReference type="SAM" id="SignalP"/>
    </source>
</evidence>
<name>A0ABV7J6Z5_9GAMM</name>
<evidence type="ECO:0000256" key="9">
    <source>
        <dbReference type="ARBA" id="ARBA00025250"/>
    </source>
</evidence>
<keyword evidence="12" id="KW-1185">Reference proteome</keyword>
<keyword evidence="3" id="KW-0964">Secreted</keyword>
<keyword evidence="6" id="KW-0378">Hydrolase</keyword>
<feature type="signal peptide" evidence="10">
    <location>
        <begin position="1"/>
        <end position="21"/>
    </location>
</feature>
<evidence type="ECO:0000256" key="4">
    <source>
        <dbReference type="ARBA" id="ARBA00022651"/>
    </source>
</evidence>
<dbReference type="PANTHER" id="PTHR38050">
    <property type="match status" value="1"/>
</dbReference>
<evidence type="ECO:0000256" key="7">
    <source>
        <dbReference type="ARBA" id="ARBA00023277"/>
    </source>
</evidence>
<protein>
    <recommendedName>
        <fullName evidence="13">Esterase</fullName>
    </recommendedName>
</protein>
<evidence type="ECO:0008006" key="13">
    <source>
        <dbReference type="Google" id="ProtNLM"/>
    </source>
</evidence>
<keyword evidence="8" id="KW-0624">Polysaccharide degradation</keyword>
<evidence type="ECO:0000313" key="11">
    <source>
        <dbReference type="EMBL" id="MFC3193908.1"/>
    </source>
</evidence>
<dbReference type="RefSeq" id="WP_157892798.1">
    <property type="nucleotide sequence ID" value="NZ_JBHRTS010000003.1"/>
</dbReference>
<dbReference type="Gene3D" id="3.40.50.1820">
    <property type="entry name" value="alpha/beta hydrolase"/>
    <property type="match status" value="1"/>
</dbReference>
<dbReference type="PANTHER" id="PTHR38050:SF1">
    <property type="entry name" value="FERULOYL ESTERASE C"/>
    <property type="match status" value="1"/>
</dbReference>
<keyword evidence="4" id="KW-0858">Xylan degradation</keyword>
<evidence type="ECO:0000256" key="3">
    <source>
        <dbReference type="ARBA" id="ARBA00022525"/>
    </source>
</evidence>
<evidence type="ECO:0000256" key="5">
    <source>
        <dbReference type="ARBA" id="ARBA00022729"/>
    </source>
</evidence>
<dbReference type="EMBL" id="JBHRTS010000003">
    <property type="protein sequence ID" value="MFC3193908.1"/>
    <property type="molecule type" value="Genomic_DNA"/>
</dbReference>
<organism evidence="11 12">
    <name type="scientific">Marinicella sediminis</name>
    <dbReference type="NCBI Taxonomy" id="1792834"/>
    <lineage>
        <taxon>Bacteria</taxon>
        <taxon>Pseudomonadati</taxon>
        <taxon>Pseudomonadota</taxon>
        <taxon>Gammaproteobacteria</taxon>
        <taxon>Lysobacterales</taxon>
        <taxon>Marinicellaceae</taxon>
        <taxon>Marinicella</taxon>
    </lineage>
</organism>
<comment type="similarity">
    <text evidence="2">Belongs to the faeC family.</text>
</comment>
<keyword evidence="5 10" id="KW-0732">Signal</keyword>
<evidence type="ECO:0000256" key="1">
    <source>
        <dbReference type="ARBA" id="ARBA00004613"/>
    </source>
</evidence>
<dbReference type="InterPro" id="IPR029058">
    <property type="entry name" value="AB_hydrolase_fold"/>
</dbReference>
<evidence type="ECO:0000256" key="6">
    <source>
        <dbReference type="ARBA" id="ARBA00022801"/>
    </source>
</evidence>
<dbReference type="Proteomes" id="UP001595533">
    <property type="component" value="Unassembled WGS sequence"/>
</dbReference>
<evidence type="ECO:0000256" key="8">
    <source>
        <dbReference type="ARBA" id="ARBA00023326"/>
    </source>
</evidence>
<dbReference type="SUPFAM" id="SSF53474">
    <property type="entry name" value="alpha/beta-Hydrolases"/>
    <property type="match status" value="1"/>
</dbReference>
<comment type="function">
    <text evidence="9">Involved in degradation of plant cell walls. Hydrolyzes the feruloyl-arabinose ester bond in arabinoxylans, and the feruloyl-galactose ester bond in pectin. Active against paranitrophenyl-acetate, methyl ferulate and wheat arabinoxylan.</text>
</comment>
<feature type="chain" id="PRO_5046909632" description="Esterase" evidence="10">
    <location>
        <begin position="22"/>
        <end position="272"/>
    </location>
</feature>
<comment type="subcellular location">
    <subcellularLocation>
        <location evidence="1">Secreted</location>
    </subcellularLocation>
</comment>